<dbReference type="CDD" id="cd12797">
    <property type="entry name" value="M23_peptidase"/>
    <property type="match status" value="1"/>
</dbReference>
<feature type="coiled-coil region" evidence="2">
    <location>
        <begin position="60"/>
        <end position="94"/>
    </location>
</feature>
<dbReference type="Gene3D" id="2.70.70.10">
    <property type="entry name" value="Glucose Permease (Domain IIA)"/>
    <property type="match status" value="1"/>
</dbReference>
<proteinExistence type="predicted"/>
<gene>
    <name evidence="5" type="ORF">RJ45_12780</name>
</gene>
<name>A0A0B9G3T1_9GAMM</name>
<dbReference type="SUPFAM" id="SSF51261">
    <property type="entry name" value="Duplicated hybrid motif"/>
    <property type="match status" value="1"/>
</dbReference>
<dbReference type="PANTHER" id="PTHR21666">
    <property type="entry name" value="PEPTIDASE-RELATED"/>
    <property type="match status" value="1"/>
</dbReference>
<dbReference type="FunFam" id="2.70.70.10:FF:000006">
    <property type="entry name" value="M23 family peptidase"/>
    <property type="match status" value="1"/>
</dbReference>
<feature type="transmembrane region" description="Helical" evidence="3">
    <location>
        <begin position="30"/>
        <end position="49"/>
    </location>
</feature>
<protein>
    <submittedName>
        <fullName evidence="5">Peptidase M23</fullName>
    </submittedName>
</protein>
<evidence type="ECO:0000256" key="3">
    <source>
        <dbReference type="SAM" id="Phobius"/>
    </source>
</evidence>
<dbReference type="InterPro" id="IPR050570">
    <property type="entry name" value="Cell_wall_metabolism_enzyme"/>
</dbReference>
<sequence length="317" mass="35164">MKEQITISVSSIHGSRHFQLSLKAQRNLRWLAISAVVVTVTAAGWMVYLKSEADDAKYKQMELEAQSSSLTEELDQLKSLKFDLEADLDARENRLSGVSDRLHELEALLGVDVTGEVDAIEQRLDVAAINSAVRTAILESLPNGSPVGNARQSSQFGYRVHPVTGNRRLHRGLDFAVNTGTPVYAPADGVVETVRPSKEGSGNFLRLQHTFGFSSSYSHLHKFAVKSGDFVNKGDLIAYSGNSGLSSGPHLHYEVRFVGRALNPRPFVDWSLDNFEHIFEKERNIQWASLINKVEQQVSKQLQLSSQRDVTSKENSS</sequence>
<dbReference type="Proteomes" id="UP000031278">
    <property type="component" value="Unassembled WGS sequence"/>
</dbReference>
<evidence type="ECO:0000313" key="5">
    <source>
        <dbReference type="EMBL" id="KHT63274.1"/>
    </source>
</evidence>
<comment type="caution">
    <text evidence="5">The sequence shown here is derived from an EMBL/GenBank/DDBJ whole genome shotgun (WGS) entry which is preliminary data.</text>
</comment>
<dbReference type="Gene3D" id="1.20.5.340">
    <property type="match status" value="1"/>
</dbReference>
<keyword evidence="3" id="KW-0812">Transmembrane</keyword>
<reference evidence="5 6" key="1">
    <citation type="submission" date="2014-12" db="EMBL/GenBank/DDBJ databases">
        <title>Genome sequencing of Photobacterium gaetbulicola AD005a.</title>
        <authorList>
            <person name="Adrian T.G.S."/>
            <person name="Chan K.G."/>
        </authorList>
    </citation>
    <scope>NUCLEOTIDE SEQUENCE [LARGE SCALE GENOMIC DNA]</scope>
    <source>
        <strain evidence="5 6">AD005a</strain>
    </source>
</reference>
<accession>A0A0B9G3T1</accession>
<keyword evidence="2" id="KW-0175">Coiled coil</keyword>
<organism evidence="5 6">
    <name type="scientific">Photobacterium gaetbulicola</name>
    <dbReference type="NCBI Taxonomy" id="1295392"/>
    <lineage>
        <taxon>Bacteria</taxon>
        <taxon>Pseudomonadati</taxon>
        <taxon>Pseudomonadota</taxon>
        <taxon>Gammaproteobacteria</taxon>
        <taxon>Vibrionales</taxon>
        <taxon>Vibrionaceae</taxon>
        <taxon>Photobacterium</taxon>
    </lineage>
</organism>
<dbReference type="PANTHER" id="PTHR21666:SF289">
    <property type="entry name" value="L-ALA--D-GLU ENDOPEPTIDASE"/>
    <property type="match status" value="1"/>
</dbReference>
<keyword evidence="1" id="KW-0732">Signal</keyword>
<keyword evidence="3" id="KW-0472">Membrane</keyword>
<evidence type="ECO:0000256" key="1">
    <source>
        <dbReference type="ARBA" id="ARBA00022729"/>
    </source>
</evidence>
<evidence type="ECO:0000256" key="2">
    <source>
        <dbReference type="SAM" id="Coils"/>
    </source>
</evidence>
<keyword evidence="3" id="KW-1133">Transmembrane helix</keyword>
<evidence type="ECO:0000313" key="6">
    <source>
        <dbReference type="Proteomes" id="UP000031278"/>
    </source>
</evidence>
<dbReference type="Pfam" id="PF01551">
    <property type="entry name" value="Peptidase_M23"/>
    <property type="match status" value="1"/>
</dbReference>
<dbReference type="InterPro" id="IPR011055">
    <property type="entry name" value="Dup_hybrid_motif"/>
</dbReference>
<dbReference type="RefSeq" id="WP_039462404.1">
    <property type="nucleotide sequence ID" value="NZ_JWLZ01000159.1"/>
</dbReference>
<feature type="domain" description="M23ase beta-sheet core" evidence="4">
    <location>
        <begin position="169"/>
        <end position="264"/>
    </location>
</feature>
<evidence type="ECO:0000259" key="4">
    <source>
        <dbReference type="Pfam" id="PF01551"/>
    </source>
</evidence>
<dbReference type="GO" id="GO:0004222">
    <property type="term" value="F:metalloendopeptidase activity"/>
    <property type="evidence" value="ECO:0007669"/>
    <property type="project" value="TreeGrafter"/>
</dbReference>
<dbReference type="InterPro" id="IPR016047">
    <property type="entry name" value="M23ase_b-sheet_dom"/>
</dbReference>
<dbReference type="EMBL" id="JWLZ01000159">
    <property type="protein sequence ID" value="KHT63274.1"/>
    <property type="molecule type" value="Genomic_DNA"/>
</dbReference>
<dbReference type="AlphaFoldDB" id="A0A0B9G3T1"/>